<accession>A0ABP8D932</accession>
<name>A0ABP8D932_9ACTN</name>
<dbReference type="InterPro" id="IPR024983">
    <property type="entry name" value="CHAT_dom"/>
</dbReference>
<feature type="domain" description="CHAT" evidence="1">
    <location>
        <begin position="77"/>
        <end position="337"/>
    </location>
</feature>
<sequence>MTPRGTPLDVTLTVSDATVRLTGADVDVSAPHGGVRPGLSNALQDVRLERIRRGGVAVVRDVEPEAGGAPGLVSLRRAGELLAESFLPAPVAEALRRLLQRATRDFLALRIGVDAPGLAALPWEALRDPVSAQPLALHPHVVVYRCSRATAPALLAGPLRIVVAIASPDVGGGPLLDYEHELRAVLAAVRQARRYEARVEVVPFATTQAIRAALDMPGGAHVLHISAHGSPGALVLEDEDGAAREVSAEELMAEAIPPGKMPPVLALAACYTDVDGEQQGSSFAAQLAARGVCAVIGTQTSVTDRYATMLFAKVYAELAGSRDPDVVRAVGDARRFVQQALLAGRDRAAQALAGMDEWGVVTLLANAPAVPVIDHRRPKVPLPSPHAAEWAG</sequence>
<dbReference type="RefSeq" id="WP_345128336.1">
    <property type="nucleotide sequence ID" value="NZ_BAABAT010000009.1"/>
</dbReference>
<comment type="caution">
    <text evidence="2">The sequence shown here is derived from an EMBL/GenBank/DDBJ whole genome shotgun (WGS) entry which is preliminary data.</text>
</comment>
<proteinExistence type="predicted"/>
<gene>
    <name evidence="2" type="ORF">GCM10022255_038000</name>
</gene>
<dbReference type="EMBL" id="BAABAT010000009">
    <property type="protein sequence ID" value="GAA4250248.1"/>
    <property type="molecule type" value="Genomic_DNA"/>
</dbReference>
<protein>
    <recommendedName>
        <fullName evidence="1">CHAT domain-containing protein</fullName>
    </recommendedName>
</protein>
<evidence type="ECO:0000313" key="3">
    <source>
        <dbReference type="Proteomes" id="UP001500620"/>
    </source>
</evidence>
<evidence type="ECO:0000313" key="2">
    <source>
        <dbReference type="EMBL" id="GAA4250248.1"/>
    </source>
</evidence>
<dbReference type="Proteomes" id="UP001500620">
    <property type="component" value="Unassembled WGS sequence"/>
</dbReference>
<reference evidence="3" key="1">
    <citation type="journal article" date="2019" name="Int. J. Syst. Evol. Microbiol.">
        <title>The Global Catalogue of Microorganisms (GCM) 10K type strain sequencing project: providing services to taxonomists for standard genome sequencing and annotation.</title>
        <authorList>
            <consortium name="The Broad Institute Genomics Platform"/>
            <consortium name="The Broad Institute Genome Sequencing Center for Infectious Disease"/>
            <person name="Wu L."/>
            <person name="Ma J."/>
        </authorList>
    </citation>
    <scope>NUCLEOTIDE SEQUENCE [LARGE SCALE GENOMIC DNA]</scope>
    <source>
        <strain evidence="3">JCM 17441</strain>
    </source>
</reference>
<evidence type="ECO:0000259" key="1">
    <source>
        <dbReference type="Pfam" id="PF12770"/>
    </source>
</evidence>
<organism evidence="2 3">
    <name type="scientific">Dactylosporangium darangshiense</name>
    <dbReference type="NCBI Taxonomy" id="579108"/>
    <lineage>
        <taxon>Bacteria</taxon>
        <taxon>Bacillati</taxon>
        <taxon>Actinomycetota</taxon>
        <taxon>Actinomycetes</taxon>
        <taxon>Micromonosporales</taxon>
        <taxon>Micromonosporaceae</taxon>
        <taxon>Dactylosporangium</taxon>
    </lineage>
</organism>
<keyword evidence="3" id="KW-1185">Reference proteome</keyword>
<dbReference type="Pfam" id="PF12770">
    <property type="entry name" value="CHAT"/>
    <property type="match status" value="1"/>
</dbReference>